<feature type="domain" description="Peptidase S33 tripeptidyl aminopeptidase-like C-terminal" evidence="5">
    <location>
        <begin position="443"/>
        <end position="533"/>
    </location>
</feature>
<dbReference type="Pfam" id="PF00561">
    <property type="entry name" value="Abhydrolase_1"/>
    <property type="match status" value="1"/>
</dbReference>
<evidence type="ECO:0000259" key="4">
    <source>
        <dbReference type="Pfam" id="PF00561"/>
    </source>
</evidence>
<sequence length="542" mass="57247">MTWKPCPSYTDEVARGLGVAQDKIASFHSLMKRLECGTVTVPLNHHDPAGREIDIAVTRLAATDRTHRLGAITVLPGGPGNSGYLDPILRAALRNDQMAALNEHYDIIGFDPRGVGYSTKAACPTSQVGPQQPGPLTKQSARQIYDAQTAANQQCGRSDPAFLGQLTTENVAKDLDLIRTALGEPELNLLGFSWGTYLGMVYRSLYPQRTGRAFLDSVAPPWTNLVKHTEGAAQAAEANFGRMAAWLARRNALYGLGATTREVRAEVAKLVHAYDRSPRTYSDLPRPIDGSAIADLAKRNSTEWARAGKALAELRTAIAPSTGTSTGTGTSANASASTGTSANTSTGTGTSSGTSTSTGTDASSGTGTSASPSPGTSTGTGTTAPPTVKELLGTGMMGTPVPGAPEMLNLTMNWAVACNEDDSRPTFDTAWRTYQQLVKRFPATGRGWGLGGAMCQGWPLPVQQATLRRSNGSLVLAGHLHEFMSAYDWTLQTHRAVGGTVYTVADDVHVSSTRVPECAADVARYFETGRIDTGCKGTPLPS</sequence>
<dbReference type="PANTHER" id="PTHR43248:SF25">
    <property type="entry name" value="AB HYDROLASE-1 DOMAIN-CONTAINING PROTEIN-RELATED"/>
    <property type="match status" value="1"/>
</dbReference>
<name>A0ABN3CX94_9ACTN</name>
<dbReference type="RefSeq" id="WP_344490913.1">
    <property type="nucleotide sequence ID" value="NZ_BAAAQX010000038.1"/>
</dbReference>
<feature type="compositionally biased region" description="Low complexity" evidence="3">
    <location>
        <begin position="320"/>
        <end position="387"/>
    </location>
</feature>
<evidence type="ECO:0000256" key="2">
    <source>
        <dbReference type="ARBA" id="ARBA00022801"/>
    </source>
</evidence>
<evidence type="ECO:0000313" key="6">
    <source>
        <dbReference type="EMBL" id="GAA2214069.1"/>
    </source>
</evidence>
<comment type="similarity">
    <text evidence="1">Belongs to the peptidase S33 family.</text>
</comment>
<dbReference type="EMBL" id="BAAAQX010000038">
    <property type="protein sequence ID" value="GAA2214069.1"/>
    <property type="molecule type" value="Genomic_DNA"/>
</dbReference>
<dbReference type="SUPFAM" id="SSF53474">
    <property type="entry name" value="alpha/beta-Hydrolases"/>
    <property type="match status" value="1"/>
</dbReference>
<dbReference type="InterPro" id="IPR000073">
    <property type="entry name" value="AB_hydrolase_1"/>
</dbReference>
<dbReference type="InterPro" id="IPR029058">
    <property type="entry name" value="AB_hydrolase_fold"/>
</dbReference>
<organism evidence="6 7">
    <name type="scientific">Nonomuraea monospora</name>
    <dbReference type="NCBI Taxonomy" id="568818"/>
    <lineage>
        <taxon>Bacteria</taxon>
        <taxon>Bacillati</taxon>
        <taxon>Actinomycetota</taxon>
        <taxon>Actinomycetes</taxon>
        <taxon>Streptosporangiales</taxon>
        <taxon>Streptosporangiaceae</taxon>
        <taxon>Nonomuraea</taxon>
    </lineage>
</organism>
<protein>
    <submittedName>
        <fullName evidence="6">Uncharacterized protein</fullName>
    </submittedName>
</protein>
<comment type="caution">
    <text evidence="6">The sequence shown here is derived from an EMBL/GenBank/DDBJ whole genome shotgun (WGS) entry which is preliminary data.</text>
</comment>
<dbReference type="Gene3D" id="3.40.50.1820">
    <property type="entry name" value="alpha/beta hydrolase"/>
    <property type="match status" value="1"/>
</dbReference>
<proteinExistence type="inferred from homology"/>
<feature type="domain" description="AB hydrolase-1" evidence="4">
    <location>
        <begin position="72"/>
        <end position="254"/>
    </location>
</feature>
<dbReference type="Proteomes" id="UP001499843">
    <property type="component" value="Unassembled WGS sequence"/>
</dbReference>
<reference evidence="6 7" key="1">
    <citation type="journal article" date="2019" name="Int. J. Syst. Evol. Microbiol.">
        <title>The Global Catalogue of Microorganisms (GCM) 10K type strain sequencing project: providing services to taxonomists for standard genome sequencing and annotation.</title>
        <authorList>
            <consortium name="The Broad Institute Genomics Platform"/>
            <consortium name="The Broad Institute Genome Sequencing Center for Infectious Disease"/>
            <person name="Wu L."/>
            <person name="Ma J."/>
        </authorList>
    </citation>
    <scope>NUCLEOTIDE SEQUENCE [LARGE SCALE GENOMIC DNA]</scope>
    <source>
        <strain evidence="6 7">JCM 16114</strain>
    </source>
</reference>
<dbReference type="InterPro" id="IPR051601">
    <property type="entry name" value="Serine_prot/Carboxylest_S33"/>
</dbReference>
<evidence type="ECO:0000313" key="7">
    <source>
        <dbReference type="Proteomes" id="UP001499843"/>
    </source>
</evidence>
<feature type="region of interest" description="Disordered" evidence="3">
    <location>
        <begin position="320"/>
        <end position="393"/>
    </location>
</feature>
<evidence type="ECO:0000256" key="1">
    <source>
        <dbReference type="ARBA" id="ARBA00010088"/>
    </source>
</evidence>
<dbReference type="InterPro" id="IPR013595">
    <property type="entry name" value="Pept_S33_TAP-like_C"/>
</dbReference>
<evidence type="ECO:0000259" key="5">
    <source>
        <dbReference type="Pfam" id="PF08386"/>
    </source>
</evidence>
<dbReference type="Pfam" id="PF08386">
    <property type="entry name" value="Abhydrolase_4"/>
    <property type="match status" value="1"/>
</dbReference>
<gene>
    <name evidence="6" type="ORF">GCM10009850_095330</name>
</gene>
<evidence type="ECO:0000256" key="3">
    <source>
        <dbReference type="SAM" id="MobiDB-lite"/>
    </source>
</evidence>
<accession>A0ABN3CX94</accession>
<keyword evidence="2" id="KW-0378">Hydrolase</keyword>
<keyword evidence="7" id="KW-1185">Reference proteome</keyword>
<dbReference type="PANTHER" id="PTHR43248">
    <property type="entry name" value="2-SUCCINYL-6-HYDROXY-2,4-CYCLOHEXADIENE-1-CARBOXYLATE SYNTHASE"/>
    <property type="match status" value="1"/>
</dbReference>